<dbReference type="EMBL" id="JACEIK010000364">
    <property type="protein sequence ID" value="MCD7455739.1"/>
    <property type="molecule type" value="Genomic_DNA"/>
</dbReference>
<comment type="caution">
    <text evidence="1">The sequence shown here is derived from an EMBL/GenBank/DDBJ whole genome shotgun (WGS) entry which is preliminary data.</text>
</comment>
<reference evidence="1 2" key="1">
    <citation type="journal article" date="2021" name="BMC Genomics">
        <title>Datura genome reveals duplications of psychoactive alkaloid biosynthetic genes and high mutation rate following tissue culture.</title>
        <authorList>
            <person name="Rajewski A."/>
            <person name="Carter-House D."/>
            <person name="Stajich J."/>
            <person name="Litt A."/>
        </authorList>
    </citation>
    <scope>NUCLEOTIDE SEQUENCE [LARGE SCALE GENOMIC DNA]</scope>
    <source>
        <strain evidence="1">AR-01</strain>
    </source>
</reference>
<name>A0ABS8SA79_DATST</name>
<accession>A0ABS8SA79</accession>
<protein>
    <submittedName>
        <fullName evidence="1">Uncharacterized protein</fullName>
    </submittedName>
</protein>
<evidence type="ECO:0000313" key="1">
    <source>
        <dbReference type="EMBL" id="MCD7455739.1"/>
    </source>
</evidence>
<keyword evidence="2" id="KW-1185">Reference proteome</keyword>
<evidence type="ECO:0000313" key="2">
    <source>
        <dbReference type="Proteomes" id="UP000823775"/>
    </source>
</evidence>
<dbReference type="Proteomes" id="UP000823775">
    <property type="component" value="Unassembled WGS sequence"/>
</dbReference>
<sequence length="143" mass="16356">MELVHKQLKVGTAKHYGAQAVEPHGLTWFNTKKEANYATRNWIDEGYLALEFPAIQDKPRELVVGYIFAKPGEWNLTLVKEFYSNWDTSFRESTKVKIRGQMGMGPQRHSLHTCVLLHQKGGKSLGEDRLCYVSPSDSHDINH</sequence>
<organism evidence="1 2">
    <name type="scientific">Datura stramonium</name>
    <name type="common">Jimsonweed</name>
    <name type="synonym">Common thornapple</name>
    <dbReference type="NCBI Taxonomy" id="4076"/>
    <lineage>
        <taxon>Eukaryota</taxon>
        <taxon>Viridiplantae</taxon>
        <taxon>Streptophyta</taxon>
        <taxon>Embryophyta</taxon>
        <taxon>Tracheophyta</taxon>
        <taxon>Spermatophyta</taxon>
        <taxon>Magnoliopsida</taxon>
        <taxon>eudicotyledons</taxon>
        <taxon>Gunneridae</taxon>
        <taxon>Pentapetalae</taxon>
        <taxon>asterids</taxon>
        <taxon>lamiids</taxon>
        <taxon>Solanales</taxon>
        <taxon>Solanaceae</taxon>
        <taxon>Solanoideae</taxon>
        <taxon>Datureae</taxon>
        <taxon>Datura</taxon>
    </lineage>
</organism>
<gene>
    <name evidence="1" type="ORF">HAX54_029383</name>
</gene>
<proteinExistence type="predicted"/>